<dbReference type="InterPro" id="IPR017761">
    <property type="entry name" value="Laccase"/>
</dbReference>
<dbReference type="GO" id="GO:0046274">
    <property type="term" value="P:lignin catabolic process"/>
    <property type="evidence" value="ECO:0007669"/>
    <property type="project" value="UniProtKB-KW"/>
</dbReference>
<dbReference type="EMBL" id="JAMRDG010000001">
    <property type="protein sequence ID" value="KAJ3700538.1"/>
    <property type="molecule type" value="Genomic_DNA"/>
</dbReference>
<dbReference type="SUPFAM" id="SSF49503">
    <property type="entry name" value="Cupredoxins"/>
    <property type="match status" value="3"/>
</dbReference>
<comment type="similarity">
    <text evidence="4 13">Belongs to the multicopper oxidase family.</text>
</comment>
<keyword evidence="18" id="KW-1185">Reference proteome</keyword>
<evidence type="ECO:0000256" key="5">
    <source>
        <dbReference type="ARBA" id="ARBA00012297"/>
    </source>
</evidence>
<dbReference type="CDD" id="cd13875">
    <property type="entry name" value="CuRO_2_LCC_plant"/>
    <property type="match status" value="1"/>
</dbReference>
<dbReference type="InterPro" id="IPR002355">
    <property type="entry name" value="Cu_oxidase_Cu_BS"/>
</dbReference>
<keyword evidence="7 13" id="KW-0964">Secreted</keyword>
<dbReference type="InterPro" id="IPR011707">
    <property type="entry name" value="Cu-oxidase-like_N"/>
</dbReference>
<evidence type="ECO:0000256" key="1">
    <source>
        <dbReference type="ARBA" id="ARBA00000349"/>
    </source>
</evidence>
<evidence type="ECO:0000256" key="3">
    <source>
        <dbReference type="ARBA" id="ARBA00004271"/>
    </source>
</evidence>
<dbReference type="Gene3D" id="2.60.40.420">
    <property type="entry name" value="Cupredoxins - blue copper proteins"/>
    <property type="match status" value="3"/>
</dbReference>
<evidence type="ECO:0000313" key="17">
    <source>
        <dbReference type="EMBL" id="KAJ3700538.1"/>
    </source>
</evidence>
<evidence type="ECO:0000313" key="18">
    <source>
        <dbReference type="Proteomes" id="UP001210211"/>
    </source>
</evidence>
<comment type="subcellular location">
    <subcellularLocation>
        <location evidence="3 13">Secreted</location>
        <location evidence="3 13">Extracellular space</location>
        <location evidence="3 13">Apoplast</location>
    </subcellularLocation>
</comment>
<dbReference type="CDD" id="cd13897">
    <property type="entry name" value="CuRO_3_LCC_plant"/>
    <property type="match status" value="1"/>
</dbReference>
<keyword evidence="12 13" id="KW-0439">Lignin degradation</keyword>
<dbReference type="InterPro" id="IPR034289">
    <property type="entry name" value="CuRO_3_LCC"/>
</dbReference>
<dbReference type="InterPro" id="IPR045087">
    <property type="entry name" value="Cu-oxidase_fam"/>
</dbReference>
<keyword evidence="9 13" id="KW-0677">Repeat</keyword>
<evidence type="ECO:0000256" key="2">
    <source>
        <dbReference type="ARBA" id="ARBA00002075"/>
    </source>
</evidence>
<comment type="function">
    <text evidence="2 13">Lignin degradation and detoxification of lignin-derived products.</text>
</comment>
<feature type="domain" description="Plastocyanin-like" evidence="15">
    <location>
        <begin position="413"/>
        <end position="543"/>
    </location>
</feature>
<reference evidence="17 18" key="1">
    <citation type="journal article" date="2022" name="Cell">
        <title>Repeat-based holocentromeres influence genome architecture and karyotype evolution.</title>
        <authorList>
            <person name="Hofstatter P.G."/>
            <person name="Thangavel G."/>
            <person name="Lux T."/>
            <person name="Neumann P."/>
            <person name="Vondrak T."/>
            <person name="Novak P."/>
            <person name="Zhang M."/>
            <person name="Costa L."/>
            <person name="Castellani M."/>
            <person name="Scott A."/>
            <person name="Toegelov H."/>
            <person name="Fuchs J."/>
            <person name="Mata-Sucre Y."/>
            <person name="Dias Y."/>
            <person name="Vanzela A.L.L."/>
            <person name="Huettel B."/>
            <person name="Almeida C.C.S."/>
            <person name="Simkova H."/>
            <person name="Souza G."/>
            <person name="Pedrosa-Harand A."/>
            <person name="Macas J."/>
            <person name="Mayer K.F.X."/>
            <person name="Houben A."/>
            <person name="Marques A."/>
        </authorList>
    </citation>
    <scope>NUCLEOTIDE SEQUENCE [LARGE SCALE GENOMIC DNA]</scope>
    <source>
        <strain evidence="17">RhyTen1mFocal</strain>
    </source>
</reference>
<proteinExistence type="inferred from homology"/>
<dbReference type="InterPro" id="IPR034288">
    <property type="entry name" value="CuRO_1_LCC"/>
</dbReference>
<evidence type="ECO:0000256" key="12">
    <source>
        <dbReference type="ARBA" id="ARBA00023185"/>
    </source>
</evidence>
<comment type="caution">
    <text evidence="17">The sequence shown here is derived from an EMBL/GenBank/DDBJ whole genome shotgun (WGS) entry which is preliminary data.</text>
</comment>
<dbReference type="PROSITE" id="PS00079">
    <property type="entry name" value="MULTICOPPER_OXIDASE1"/>
    <property type="match status" value="1"/>
</dbReference>
<dbReference type="PANTHER" id="PTHR11709">
    <property type="entry name" value="MULTI-COPPER OXIDASE"/>
    <property type="match status" value="1"/>
</dbReference>
<protein>
    <recommendedName>
        <fullName evidence="5 13">Laccase</fullName>
        <ecNumber evidence="5 13">1.10.3.2</ecNumber>
    </recommendedName>
    <alternativeName>
        <fullName evidence="13">Benzenediol:oxygen oxidoreductase</fullName>
    </alternativeName>
    <alternativeName>
        <fullName evidence="13">Diphenol oxidase</fullName>
    </alternativeName>
    <alternativeName>
        <fullName evidence="13">Urishiol oxidase</fullName>
    </alternativeName>
</protein>
<dbReference type="EC" id="1.10.3.2" evidence="5 13"/>
<evidence type="ECO:0000256" key="7">
    <source>
        <dbReference type="ARBA" id="ARBA00022525"/>
    </source>
</evidence>
<evidence type="ECO:0000256" key="4">
    <source>
        <dbReference type="ARBA" id="ARBA00010609"/>
    </source>
</evidence>
<dbReference type="GO" id="GO:0005507">
    <property type="term" value="F:copper ion binding"/>
    <property type="evidence" value="ECO:0007669"/>
    <property type="project" value="InterPro"/>
</dbReference>
<dbReference type="PROSITE" id="PS00080">
    <property type="entry name" value="MULTICOPPER_OXIDASE2"/>
    <property type="match status" value="1"/>
</dbReference>
<keyword evidence="6 13" id="KW-0052">Apoplast</keyword>
<feature type="domain" description="Plastocyanin-like" evidence="16">
    <location>
        <begin position="3"/>
        <end position="117"/>
    </location>
</feature>
<evidence type="ECO:0000256" key="11">
    <source>
        <dbReference type="ARBA" id="ARBA00023008"/>
    </source>
</evidence>
<dbReference type="Pfam" id="PF07731">
    <property type="entry name" value="Cu-oxidase_2"/>
    <property type="match status" value="1"/>
</dbReference>
<dbReference type="Pfam" id="PF07732">
    <property type="entry name" value="Cu-oxidase_3"/>
    <property type="match status" value="1"/>
</dbReference>
<dbReference type="InterPro" id="IPR034285">
    <property type="entry name" value="CuRO_2_LCC"/>
</dbReference>
<dbReference type="InterPro" id="IPR033138">
    <property type="entry name" value="Cu_oxidase_CS"/>
</dbReference>
<keyword evidence="8 13" id="KW-0479">Metal-binding</keyword>
<gene>
    <name evidence="17" type="ORF">LUZ61_004243</name>
</gene>
<comment type="cofactor">
    <cofactor evidence="13">
        <name>Cu cation</name>
        <dbReference type="ChEBI" id="CHEBI:23378"/>
    </cofactor>
    <text evidence="13">Binds 4 Cu cations per monomer.</text>
</comment>
<dbReference type="Pfam" id="PF00394">
    <property type="entry name" value="Cu-oxidase"/>
    <property type="match status" value="1"/>
</dbReference>
<keyword evidence="10 13" id="KW-0560">Oxidoreductase</keyword>
<dbReference type="InterPro" id="IPR008972">
    <property type="entry name" value="Cupredoxin"/>
</dbReference>
<accession>A0AAD5ZMF2</accession>
<evidence type="ECO:0000256" key="10">
    <source>
        <dbReference type="ARBA" id="ARBA00023002"/>
    </source>
</evidence>
<dbReference type="GO" id="GO:0052716">
    <property type="term" value="F:hydroquinone:oxygen oxidoreductase activity"/>
    <property type="evidence" value="ECO:0007669"/>
    <property type="project" value="UniProtKB-EC"/>
</dbReference>
<dbReference type="GO" id="GO:0048046">
    <property type="term" value="C:apoplast"/>
    <property type="evidence" value="ECO:0007669"/>
    <property type="project" value="UniProtKB-SubCell"/>
</dbReference>
<dbReference type="NCBIfam" id="TIGR03389">
    <property type="entry name" value="laccase"/>
    <property type="match status" value="1"/>
</dbReference>
<sequence>MQVQETPCTRLCHTKNILTVNGQFPGPTIYARKGDTVIVKVINQGNKNITLHWHGVGQPRNPWSDGPEYITQCPIQPGANFTQQIQLTDEEGTLWWHAHSDFDLATVHGPLIINPKQGTMYPFNKPHKEFTLILGEWWNKDVNTVLEEALQSGGEVQPSDANTINGQPGDFLPCSQKGINDLFNQILINNALPNADTVKVHVEQGKSYLLRLINAALSSEFFFTIANHHLTVVGTDGSYTKPYVTDLVFITPGQTMDVLIEANQFQNSSSPSRYYIAAQPYIGNPLISYDGNMTTAILEYETNYTTIPAPPLLLSLPGIGNTDAVAIFADGLRSLVDKDHPIDVPETINEHMYITVSINDILCPNKSCKGPLGNRFAASLNNVSFENPQINVLHAYYYSIPGVYTTDFPDYPSHYFNFTEDDIPTDLFVTKKATKVKMLKYNTTVEIIFQGTNILGPGENHPMHLHGQSFYVVGRGSGNFDEKKDPLTYNLVDPPRENTVGVPKNGWATIRFRAVNPGVWYMHCHVDRHMAWGMDMVFITKNGKSEDAKMLPPPSDMPPC</sequence>
<dbReference type="PANTHER" id="PTHR11709:SF262">
    <property type="entry name" value="LACCASE-14"/>
    <property type="match status" value="1"/>
</dbReference>
<dbReference type="Proteomes" id="UP001210211">
    <property type="component" value="Unassembled WGS sequence"/>
</dbReference>
<name>A0AAD5ZMF2_9POAL</name>
<evidence type="ECO:0000256" key="9">
    <source>
        <dbReference type="ARBA" id="ARBA00022737"/>
    </source>
</evidence>
<evidence type="ECO:0000259" key="14">
    <source>
        <dbReference type="Pfam" id="PF00394"/>
    </source>
</evidence>
<dbReference type="CDD" id="cd13849">
    <property type="entry name" value="CuRO_1_LCC_plant"/>
    <property type="match status" value="1"/>
</dbReference>
<organism evidence="17 18">
    <name type="scientific">Rhynchospora tenuis</name>
    <dbReference type="NCBI Taxonomy" id="198213"/>
    <lineage>
        <taxon>Eukaryota</taxon>
        <taxon>Viridiplantae</taxon>
        <taxon>Streptophyta</taxon>
        <taxon>Embryophyta</taxon>
        <taxon>Tracheophyta</taxon>
        <taxon>Spermatophyta</taxon>
        <taxon>Magnoliopsida</taxon>
        <taxon>Liliopsida</taxon>
        <taxon>Poales</taxon>
        <taxon>Cyperaceae</taxon>
        <taxon>Cyperoideae</taxon>
        <taxon>Rhynchosporeae</taxon>
        <taxon>Rhynchospora</taxon>
    </lineage>
</organism>
<evidence type="ECO:0000259" key="15">
    <source>
        <dbReference type="Pfam" id="PF07731"/>
    </source>
</evidence>
<dbReference type="InterPro" id="IPR011706">
    <property type="entry name" value="Cu-oxidase_C"/>
</dbReference>
<evidence type="ECO:0000256" key="13">
    <source>
        <dbReference type="RuleBase" id="RU361119"/>
    </source>
</evidence>
<evidence type="ECO:0000256" key="6">
    <source>
        <dbReference type="ARBA" id="ARBA00022523"/>
    </source>
</evidence>
<evidence type="ECO:0000259" key="16">
    <source>
        <dbReference type="Pfam" id="PF07732"/>
    </source>
</evidence>
<evidence type="ECO:0000256" key="8">
    <source>
        <dbReference type="ARBA" id="ARBA00022723"/>
    </source>
</evidence>
<dbReference type="AlphaFoldDB" id="A0AAD5ZMF2"/>
<keyword evidence="11 13" id="KW-0186">Copper</keyword>
<dbReference type="InterPro" id="IPR001117">
    <property type="entry name" value="Cu-oxidase_2nd"/>
</dbReference>
<feature type="domain" description="Plastocyanin-like" evidence="14">
    <location>
        <begin position="129"/>
        <end position="302"/>
    </location>
</feature>
<comment type="catalytic activity">
    <reaction evidence="1 13">
        <text>4 hydroquinone + O2 = 4 benzosemiquinone + 2 H2O</text>
        <dbReference type="Rhea" id="RHEA:11276"/>
        <dbReference type="ChEBI" id="CHEBI:15377"/>
        <dbReference type="ChEBI" id="CHEBI:15379"/>
        <dbReference type="ChEBI" id="CHEBI:17594"/>
        <dbReference type="ChEBI" id="CHEBI:17977"/>
        <dbReference type="EC" id="1.10.3.2"/>
    </reaction>
</comment>